<dbReference type="EMBL" id="BK032734">
    <property type="protein sequence ID" value="DAF57499.1"/>
    <property type="molecule type" value="Genomic_DNA"/>
</dbReference>
<reference evidence="1" key="1">
    <citation type="journal article" date="2021" name="Proc. Natl. Acad. Sci. U.S.A.">
        <title>A Catalog of Tens of Thousands of Viruses from Human Metagenomes Reveals Hidden Associations with Chronic Diseases.</title>
        <authorList>
            <person name="Tisza M.J."/>
            <person name="Buck C.B."/>
        </authorList>
    </citation>
    <scope>NUCLEOTIDE SEQUENCE</scope>
    <source>
        <strain evidence="1">CtqfO1</strain>
    </source>
</reference>
<sequence length="31" mass="3681">MLDNSKQNVRMASTYGRWVGLHKKYWALAQK</sequence>
<name>A0A8S5T3B0_9CAUD</name>
<evidence type="ECO:0000313" key="1">
    <source>
        <dbReference type="EMBL" id="DAF57499.1"/>
    </source>
</evidence>
<accession>A0A8S5T3B0</accession>
<protein>
    <submittedName>
        <fullName evidence="1">Uncharacterized protein</fullName>
    </submittedName>
</protein>
<proteinExistence type="predicted"/>
<organism evidence="1">
    <name type="scientific">Myoviridae sp. ctqfO1</name>
    <dbReference type="NCBI Taxonomy" id="2827710"/>
    <lineage>
        <taxon>Viruses</taxon>
        <taxon>Duplodnaviria</taxon>
        <taxon>Heunggongvirae</taxon>
        <taxon>Uroviricota</taxon>
        <taxon>Caudoviricetes</taxon>
    </lineage>
</organism>